<gene>
    <name evidence="2" type="ORF">ENT08_06895</name>
</gene>
<reference evidence="2" key="1">
    <citation type="journal article" date="2020" name="mSystems">
        <title>Genome- and Community-Level Interaction Insights into Carbon Utilization and Element Cycling Functions of Hydrothermarchaeota in Hydrothermal Sediment.</title>
        <authorList>
            <person name="Zhou Z."/>
            <person name="Liu Y."/>
            <person name="Xu W."/>
            <person name="Pan J."/>
            <person name="Luo Z.H."/>
            <person name="Li M."/>
        </authorList>
    </citation>
    <scope>NUCLEOTIDE SEQUENCE [LARGE SCALE GENOMIC DNA]</scope>
    <source>
        <strain evidence="2">SpSt-548</strain>
    </source>
</reference>
<dbReference type="InterPro" id="IPR025904">
    <property type="entry name" value="Tubulin-like"/>
</dbReference>
<accession>A0A7V4G8U7</accession>
<proteinExistence type="predicted"/>
<dbReference type="EMBL" id="DSXI01000405">
    <property type="protein sequence ID" value="HGS05450.1"/>
    <property type="molecule type" value="Genomic_DNA"/>
</dbReference>
<dbReference type="Gene3D" id="3.40.50.1440">
    <property type="entry name" value="Tubulin/FtsZ, GTPase domain"/>
    <property type="match status" value="1"/>
</dbReference>
<keyword evidence="1" id="KW-0812">Transmembrane</keyword>
<dbReference type="InterPro" id="IPR036525">
    <property type="entry name" value="Tubulin/FtsZ_GTPase_sf"/>
</dbReference>
<dbReference type="Pfam" id="PF13809">
    <property type="entry name" value="Tubulin_2"/>
    <property type="match status" value="1"/>
</dbReference>
<evidence type="ECO:0000256" key="1">
    <source>
        <dbReference type="SAM" id="Phobius"/>
    </source>
</evidence>
<keyword evidence="1" id="KW-1133">Transmembrane helix</keyword>
<name>A0A7V4G8U7_9BACT</name>
<comment type="caution">
    <text evidence="2">The sequence shown here is derived from an EMBL/GenBank/DDBJ whole genome shotgun (WGS) entry which is preliminary data.</text>
</comment>
<feature type="transmembrane region" description="Helical" evidence="1">
    <location>
        <begin position="20"/>
        <end position="41"/>
    </location>
</feature>
<evidence type="ECO:0000313" key="2">
    <source>
        <dbReference type="EMBL" id="HGS05450.1"/>
    </source>
</evidence>
<sequence length="1105" mass="125231">MSKLGELDLVLPIPKFETYPSYFIGAGGMGYLIISWLMYYLDQYLPQGQGMDHFKGARFLVVDTALPDNDQDLPSKQWASSQLFRMTGKLDDIIQGAQQGFFPGINDFYEDTPVARQARDEIGNDLMFGAATTRPFGRLGFFYKWDEFYNQLRQMVQAPIQNQDMRYGSNFNILTPTGGGLCRRFLIVSSLAGGTGSSCFLDIAATLRLLQRTGHFQYETWDITGIFTLADVLAVDTKIDKELKKTKMKANTYAALKELNHFLDGNTFYAKYGRNGDKEIRIPDSRSEKLFDRVFLVDTPNHDQRPLSGRKEVAQFLAQTILLLGTTSIGQGFYNRLVDTAAIMAFKKKYPATSQRDITQEKQYFHFSTLGLSTLTLPTNGYLKYAKYRLAAELLENLFKLTPIGDPVQMAGQVANNAGLTEAILDHSFSQCFSPVLDSRGNCLQMVQQAGNPMQTLRQFATSLEGLPASQIKQSANQTAQALLQRVFPVGGQGPVEKALDELVSQGQLPAVNAILNELMARLKQYGDRLTNELEEATIRAAHQEAPAGITGQPTGILQNPTFVGLLSAMENSWRNWGAALGRGIYRRWFLSRFDGGIRRAIAMLFDSQDLARILLIWPEKIGLVDRLTDRIRNLKDRYGQQLKHHQNVLTELVNKQTQSEVELATMGKSRFRESAISAKEYYQKIFLSNLPGTKNDLINRWVADLQANGLPLEGKRVKQGDWSKSNADDLATAISKYCWENIIRIPGSPDQELTQADPLYRVGLDHELFLPSDLPSPFQQVKQSWMAKAQVSLLFSDKPETSGYIIAGCRTDGSFAWNDVLNMPGLTTFKGGPPNQATLLTFALGFPLQHVNQVYDWYKKAYIPQKREGWPLHLFKEADLDLMMEPYLHWTGLPNQQEAEELLTLAEESGIISFSQRTTSSGATEVTAHIESRDKLLSLPERIREFFFRTQPQAKGYEWNELINFFQKNDRLLNALQHALRSKKADWNEEATVEDLLKLAKDHGLLETGDLGQFSFNLEIYEGFAGSQEEFCEAFFHKSRPVLQKISRNKLLLGLTRHEPLCRWITKRVVRALLNPIRLEETQKRFREGKYSNYLREILKDYMP</sequence>
<organism evidence="2">
    <name type="scientific">Desulfobacca acetoxidans</name>
    <dbReference type="NCBI Taxonomy" id="60893"/>
    <lineage>
        <taxon>Bacteria</taxon>
        <taxon>Pseudomonadati</taxon>
        <taxon>Thermodesulfobacteriota</taxon>
        <taxon>Desulfobaccia</taxon>
        <taxon>Desulfobaccales</taxon>
        <taxon>Desulfobaccaceae</taxon>
        <taxon>Desulfobacca</taxon>
    </lineage>
</organism>
<dbReference type="AlphaFoldDB" id="A0A7V4G8U7"/>
<protein>
    <submittedName>
        <fullName evidence="2">Uncharacterized protein</fullName>
    </submittedName>
</protein>
<keyword evidence="1" id="KW-0472">Membrane</keyword>